<keyword evidence="10" id="KW-1185">Reference proteome</keyword>
<feature type="signal peptide" evidence="7">
    <location>
        <begin position="1"/>
        <end position="21"/>
    </location>
</feature>
<keyword evidence="2 6" id="KW-0812">Transmembrane</keyword>
<evidence type="ECO:0000256" key="7">
    <source>
        <dbReference type="SAM" id="SignalP"/>
    </source>
</evidence>
<dbReference type="GO" id="GO:0005886">
    <property type="term" value="C:plasma membrane"/>
    <property type="evidence" value="ECO:0007669"/>
    <property type="project" value="TreeGrafter"/>
</dbReference>
<feature type="transmembrane region" description="Helical" evidence="6">
    <location>
        <begin position="354"/>
        <end position="375"/>
    </location>
</feature>
<dbReference type="Proteomes" id="UP000306196">
    <property type="component" value="Unassembled WGS sequence"/>
</dbReference>
<feature type="transmembrane region" description="Helical" evidence="6">
    <location>
        <begin position="632"/>
        <end position="651"/>
    </location>
</feature>
<comment type="subcellular location">
    <subcellularLocation>
        <location evidence="1">Membrane</location>
        <topology evidence="1">Multi-pass membrane protein</topology>
    </subcellularLocation>
</comment>
<dbReference type="Pfam" id="PF01578">
    <property type="entry name" value="Cytochrom_C_asm"/>
    <property type="match status" value="1"/>
</dbReference>
<proteinExistence type="predicted"/>
<keyword evidence="4 6" id="KW-1133">Transmembrane helix</keyword>
<feature type="domain" description="Cytochrome c assembly protein" evidence="8">
    <location>
        <begin position="416"/>
        <end position="621"/>
    </location>
</feature>
<evidence type="ECO:0000256" key="2">
    <source>
        <dbReference type="ARBA" id="ARBA00022692"/>
    </source>
</evidence>
<protein>
    <recommendedName>
        <fullName evidence="8">Cytochrome c assembly protein domain-containing protein</fullName>
    </recommendedName>
</protein>
<keyword evidence="3" id="KW-0201">Cytochrome c-type biogenesis</keyword>
<feature type="transmembrane region" description="Helical" evidence="6">
    <location>
        <begin position="417"/>
        <end position="436"/>
    </location>
</feature>
<keyword evidence="7" id="KW-0732">Signal</keyword>
<dbReference type="AlphaFoldDB" id="A0A5R8KEX9"/>
<feature type="transmembrane region" description="Helical" evidence="6">
    <location>
        <begin position="387"/>
        <end position="411"/>
    </location>
</feature>
<dbReference type="PANTHER" id="PTHR30071">
    <property type="entry name" value="HEME EXPORTER PROTEIN C"/>
    <property type="match status" value="1"/>
</dbReference>
<evidence type="ECO:0000256" key="6">
    <source>
        <dbReference type="SAM" id="Phobius"/>
    </source>
</evidence>
<feature type="chain" id="PRO_5024399933" description="Cytochrome c assembly protein domain-containing protein" evidence="7">
    <location>
        <begin position="22"/>
        <end position="662"/>
    </location>
</feature>
<organism evidence="9 10">
    <name type="scientific">Phragmitibacter flavus</name>
    <dbReference type="NCBI Taxonomy" id="2576071"/>
    <lineage>
        <taxon>Bacteria</taxon>
        <taxon>Pseudomonadati</taxon>
        <taxon>Verrucomicrobiota</taxon>
        <taxon>Verrucomicrobiia</taxon>
        <taxon>Verrucomicrobiales</taxon>
        <taxon>Verrucomicrobiaceae</taxon>
        <taxon>Phragmitibacter</taxon>
    </lineage>
</organism>
<dbReference type="RefSeq" id="WP_138086746.1">
    <property type="nucleotide sequence ID" value="NZ_VAUV01000009.1"/>
</dbReference>
<accession>A0A5R8KEX9</accession>
<dbReference type="InterPro" id="IPR045062">
    <property type="entry name" value="Cyt_c_biogenesis_CcsA/CcmC"/>
</dbReference>
<comment type="caution">
    <text evidence="9">The sequence shown here is derived from an EMBL/GenBank/DDBJ whole genome shotgun (WGS) entry which is preliminary data.</text>
</comment>
<feature type="transmembrane region" description="Helical" evidence="6">
    <location>
        <begin position="570"/>
        <end position="587"/>
    </location>
</feature>
<evidence type="ECO:0000313" key="10">
    <source>
        <dbReference type="Proteomes" id="UP000306196"/>
    </source>
</evidence>
<sequence>MKSIFVFFAVALVLGGTGISAAESESKPADQVKLPEVIFDEEVVELFSTLPVLDQGRIKPLDTVARFRLLSYHGKQSMKVEGNPIFGDRKKLTAMEWMLLTWFRPEVAKELPLFVVDNSEAVVEIGVPAKGPRDRYSYNEVFPAINALMQKMQEVGTIEAKQRTPSQRYVAKLGVDFFDYTMMVGHFDFARAPFGDAEVAKTVPVELVPTGSKMPRILEFTPKMQEYIRARPELVDETAAPQPWLQQFSKTLMTAEMSRNPEQTLRIFPPSSGEVEVWQSPGGVIKASFQDGSVVGAPQVTEFKLWEDLYYLVDDAAAFKAKLKELHQGVTQAAAARGEGTWVNTEVSYHQRDYMTNSLVFFILGLLSLALSWAAPTGGWGRWCVRLCWLWMLIGSALVTTGIVIRCLIMQRPPVATLYETILFITATGVIAALIAEAMSRRKGIALLTAALCGTVGMFLSIRYMNMEGTDTLQQLQAVLLTNFWLATHVPIINLGYSAGMVSAILSMIYFVGRLVGYVKRSSETGKDLTRIAYGFVMAGLFLSLVGTILGGIWANYSWGRFWGWDPKENGALLIVLMNLIILHARMGGYIREIGFHACSILLGMIVIFSWFGTNQLGVGLHAYGFTDGIWFWLSMFWASQLVFLAIALVLKLMERASSKKA</sequence>
<dbReference type="InterPro" id="IPR002541">
    <property type="entry name" value="Cyt_c_assembly"/>
</dbReference>
<evidence type="ECO:0000256" key="1">
    <source>
        <dbReference type="ARBA" id="ARBA00004141"/>
    </source>
</evidence>
<reference evidence="9 10" key="1">
    <citation type="submission" date="2019-05" db="EMBL/GenBank/DDBJ databases">
        <title>Verrucobacter flavum gen. nov., sp. nov. a new member of the family Verrucomicrobiaceae.</title>
        <authorList>
            <person name="Szuroczki S."/>
            <person name="Abbaszade G."/>
            <person name="Szabo A."/>
            <person name="Felfoldi T."/>
            <person name="Schumann P."/>
            <person name="Boka K."/>
            <person name="Keki Z."/>
            <person name="Toumi M."/>
            <person name="Toth E."/>
        </authorList>
    </citation>
    <scope>NUCLEOTIDE SEQUENCE [LARGE SCALE GENOMIC DNA]</scope>
    <source>
        <strain evidence="9 10">MG-N-17</strain>
    </source>
</reference>
<keyword evidence="5 6" id="KW-0472">Membrane</keyword>
<evidence type="ECO:0000256" key="3">
    <source>
        <dbReference type="ARBA" id="ARBA00022748"/>
    </source>
</evidence>
<feature type="transmembrane region" description="Helical" evidence="6">
    <location>
        <begin position="445"/>
        <end position="464"/>
    </location>
</feature>
<feature type="transmembrane region" description="Helical" evidence="6">
    <location>
        <begin position="594"/>
        <end position="612"/>
    </location>
</feature>
<evidence type="ECO:0000256" key="5">
    <source>
        <dbReference type="ARBA" id="ARBA00023136"/>
    </source>
</evidence>
<dbReference type="GO" id="GO:0017004">
    <property type="term" value="P:cytochrome complex assembly"/>
    <property type="evidence" value="ECO:0007669"/>
    <property type="project" value="UniProtKB-KW"/>
</dbReference>
<feature type="transmembrane region" description="Helical" evidence="6">
    <location>
        <begin position="532"/>
        <end position="555"/>
    </location>
</feature>
<gene>
    <name evidence="9" type="ORF">FEM03_13220</name>
</gene>
<dbReference type="OrthoDB" id="9814290at2"/>
<name>A0A5R8KEX9_9BACT</name>
<dbReference type="PANTHER" id="PTHR30071:SF1">
    <property type="entry name" value="CYTOCHROME B_B6 PROTEIN-RELATED"/>
    <property type="match status" value="1"/>
</dbReference>
<evidence type="ECO:0000313" key="9">
    <source>
        <dbReference type="EMBL" id="TLD70149.1"/>
    </source>
</evidence>
<dbReference type="GO" id="GO:0020037">
    <property type="term" value="F:heme binding"/>
    <property type="evidence" value="ECO:0007669"/>
    <property type="project" value="InterPro"/>
</dbReference>
<evidence type="ECO:0000259" key="8">
    <source>
        <dbReference type="Pfam" id="PF01578"/>
    </source>
</evidence>
<evidence type="ECO:0000256" key="4">
    <source>
        <dbReference type="ARBA" id="ARBA00022989"/>
    </source>
</evidence>
<dbReference type="EMBL" id="VAUV01000009">
    <property type="protein sequence ID" value="TLD70149.1"/>
    <property type="molecule type" value="Genomic_DNA"/>
</dbReference>
<feature type="transmembrane region" description="Helical" evidence="6">
    <location>
        <begin position="484"/>
        <end position="511"/>
    </location>
</feature>